<organism evidence="3">
    <name type="scientific">mine drainage metagenome</name>
    <dbReference type="NCBI Taxonomy" id="410659"/>
    <lineage>
        <taxon>unclassified sequences</taxon>
        <taxon>metagenomes</taxon>
        <taxon>ecological metagenomes</taxon>
    </lineage>
</organism>
<evidence type="ECO:0000313" key="3">
    <source>
        <dbReference type="EMBL" id="CBI11708.1"/>
    </source>
</evidence>
<accession>E6QWT4</accession>
<feature type="domain" description="OmpR/PhoB-type" evidence="2">
    <location>
        <begin position="63"/>
        <end position="160"/>
    </location>
</feature>
<evidence type="ECO:0000259" key="2">
    <source>
        <dbReference type="PROSITE" id="PS51755"/>
    </source>
</evidence>
<gene>
    <name evidence="3" type="ORF">CARN7_2551</name>
</gene>
<dbReference type="SMART" id="SM00862">
    <property type="entry name" value="Trans_reg_C"/>
    <property type="match status" value="1"/>
</dbReference>
<protein>
    <recommendedName>
        <fullName evidence="2">OmpR/PhoB-type domain-containing protein</fullName>
    </recommendedName>
</protein>
<dbReference type="InterPro" id="IPR016032">
    <property type="entry name" value="Sig_transdc_resp-reg_C-effctor"/>
</dbReference>
<dbReference type="InterPro" id="IPR001867">
    <property type="entry name" value="OmpR/PhoB-type_DNA-bd"/>
</dbReference>
<dbReference type="EMBL" id="CABR01000160">
    <property type="protein sequence ID" value="CBI11708.1"/>
    <property type="molecule type" value="Genomic_DNA"/>
</dbReference>
<dbReference type="InterPro" id="IPR036388">
    <property type="entry name" value="WH-like_DNA-bd_sf"/>
</dbReference>
<dbReference type="GO" id="GO:0006355">
    <property type="term" value="P:regulation of DNA-templated transcription"/>
    <property type="evidence" value="ECO:0007669"/>
    <property type="project" value="InterPro"/>
</dbReference>
<dbReference type="CDD" id="cd00383">
    <property type="entry name" value="trans_reg_C"/>
    <property type="match status" value="1"/>
</dbReference>
<keyword evidence="1" id="KW-0238">DNA-binding</keyword>
<evidence type="ECO:0000256" key="1">
    <source>
        <dbReference type="ARBA" id="ARBA00023125"/>
    </source>
</evidence>
<dbReference type="PROSITE" id="PS51755">
    <property type="entry name" value="OMPR_PHOB"/>
    <property type="match status" value="1"/>
</dbReference>
<comment type="caution">
    <text evidence="3">The sequence shown here is derived from an EMBL/GenBank/DDBJ whole genome shotgun (WGS) entry which is preliminary data.</text>
</comment>
<sequence>MQARVISITDWARQKHRTLRAGFHRARPGVSILSEDQIACLAKALALELDRLKLIDLSQPQREHRIVIGPLCVDLDGHEALVHDECIALKPREFAVLKVLAQNIGCVLTRELLLELAWPDPLRVNSNRTVDVHINRLRSKLGNAASLLCTVGGVGYKLARVAQTGTNNQFPI</sequence>
<reference evidence="3" key="1">
    <citation type="submission" date="2009-10" db="EMBL/GenBank/DDBJ databases">
        <title>Diversity of trophic interactions inside an arsenic-rich microbial ecosystem.</title>
        <authorList>
            <person name="Bertin P.N."/>
            <person name="Heinrich-Salmeron A."/>
            <person name="Pelletier E."/>
            <person name="Goulhen-Chollet F."/>
            <person name="Arsene-Ploetze F."/>
            <person name="Gallien S."/>
            <person name="Calteau A."/>
            <person name="Vallenet D."/>
            <person name="Casiot C."/>
            <person name="Chane-Woon-Ming B."/>
            <person name="Giloteaux L."/>
            <person name="Barakat M."/>
            <person name="Bonnefoy V."/>
            <person name="Bruneel O."/>
            <person name="Chandler M."/>
            <person name="Cleiss J."/>
            <person name="Duran R."/>
            <person name="Elbaz-Poulichet F."/>
            <person name="Fonknechten N."/>
            <person name="Lauga B."/>
            <person name="Mornico D."/>
            <person name="Ortet P."/>
            <person name="Schaeffer C."/>
            <person name="Siguier P."/>
            <person name="Alexander Thil Smith A."/>
            <person name="Van Dorsselaer A."/>
            <person name="Weissenbach J."/>
            <person name="Medigue C."/>
            <person name="Le Paslier D."/>
        </authorList>
    </citation>
    <scope>NUCLEOTIDE SEQUENCE</scope>
</reference>
<dbReference type="SUPFAM" id="SSF46894">
    <property type="entry name" value="C-terminal effector domain of the bipartite response regulators"/>
    <property type="match status" value="1"/>
</dbReference>
<dbReference type="GO" id="GO:0003677">
    <property type="term" value="F:DNA binding"/>
    <property type="evidence" value="ECO:0007669"/>
    <property type="project" value="UniProtKB-KW"/>
</dbReference>
<dbReference type="Gene3D" id="1.10.10.10">
    <property type="entry name" value="Winged helix-like DNA-binding domain superfamily/Winged helix DNA-binding domain"/>
    <property type="match status" value="1"/>
</dbReference>
<name>E6QWT4_9ZZZZ</name>
<dbReference type="AlphaFoldDB" id="E6QWT4"/>
<proteinExistence type="predicted"/>
<dbReference type="GO" id="GO:0000160">
    <property type="term" value="P:phosphorelay signal transduction system"/>
    <property type="evidence" value="ECO:0007669"/>
    <property type="project" value="InterPro"/>
</dbReference>
<dbReference type="Pfam" id="PF00486">
    <property type="entry name" value="Trans_reg_C"/>
    <property type="match status" value="1"/>
</dbReference>